<evidence type="ECO:0000256" key="4">
    <source>
        <dbReference type="ARBA" id="ARBA00022692"/>
    </source>
</evidence>
<feature type="domain" description="HMA" evidence="12">
    <location>
        <begin position="12"/>
        <end position="78"/>
    </location>
</feature>
<evidence type="ECO:0000313" key="13">
    <source>
        <dbReference type="EMBL" id="SFX19295.1"/>
    </source>
</evidence>
<keyword evidence="10 11" id="KW-0472">Membrane</keyword>
<keyword evidence="14" id="KW-1185">Reference proteome</keyword>
<evidence type="ECO:0000256" key="5">
    <source>
        <dbReference type="ARBA" id="ARBA00022723"/>
    </source>
</evidence>
<keyword evidence="7 11" id="KW-0067">ATP-binding</keyword>
<evidence type="ECO:0000256" key="6">
    <source>
        <dbReference type="ARBA" id="ARBA00022741"/>
    </source>
</evidence>
<dbReference type="PANTHER" id="PTHR43520">
    <property type="entry name" value="ATP7, ISOFORM B"/>
    <property type="match status" value="1"/>
</dbReference>
<dbReference type="SUPFAM" id="SSF56784">
    <property type="entry name" value="HAD-like"/>
    <property type="match status" value="1"/>
</dbReference>
<dbReference type="Gene3D" id="3.40.1110.10">
    <property type="entry name" value="Calcium-transporting ATPase, cytoplasmic domain N"/>
    <property type="match status" value="1"/>
</dbReference>
<keyword evidence="3 11" id="KW-1003">Cell membrane</keyword>
<evidence type="ECO:0000256" key="9">
    <source>
        <dbReference type="ARBA" id="ARBA00022989"/>
    </source>
</evidence>
<feature type="transmembrane region" description="Helical" evidence="11">
    <location>
        <begin position="705"/>
        <end position="726"/>
    </location>
</feature>
<dbReference type="SUPFAM" id="SSF81660">
    <property type="entry name" value="Metal cation-transporting ATPase, ATP-binding domain N"/>
    <property type="match status" value="1"/>
</dbReference>
<evidence type="ECO:0000259" key="12">
    <source>
        <dbReference type="PROSITE" id="PS50846"/>
    </source>
</evidence>
<evidence type="ECO:0000256" key="10">
    <source>
        <dbReference type="ARBA" id="ARBA00023136"/>
    </source>
</evidence>
<proteinExistence type="inferred from homology"/>
<dbReference type="InterPro" id="IPR036163">
    <property type="entry name" value="HMA_dom_sf"/>
</dbReference>
<dbReference type="InterPro" id="IPR023299">
    <property type="entry name" value="ATPase_P-typ_cyto_dom_N"/>
</dbReference>
<dbReference type="RefSeq" id="WP_072325002.1">
    <property type="nucleotide sequence ID" value="NZ_FPJW01000002.1"/>
</dbReference>
<dbReference type="GO" id="GO:0016887">
    <property type="term" value="F:ATP hydrolysis activity"/>
    <property type="evidence" value="ECO:0007669"/>
    <property type="project" value="InterPro"/>
</dbReference>
<feature type="transmembrane region" description="Helical" evidence="11">
    <location>
        <begin position="106"/>
        <end position="126"/>
    </location>
</feature>
<keyword evidence="8" id="KW-1278">Translocase</keyword>
<comment type="similarity">
    <text evidence="2 11">Belongs to the cation transport ATPase (P-type) (TC 3.A.3) family. Type IB subfamily.</text>
</comment>
<feature type="transmembrane region" description="Helical" evidence="11">
    <location>
        <begin position="186"/>
        <end position="207"/>
    </location>
</feature>
<dbReference type="InterPro" id="IPR008250">
    <property type="entry name" value="ATPase_P-typ_transduc_dom_A_sf"/>
</dbReference>
<evidence type="ECO:0000256" key="7">
    <source>
        <dbReference type="ARBA" id="ARBA00022840"/>
    </source>
</evidence>
<keyword evidence="5 11" id="KW-0479">Metal-binding</keyword>
<reference evidence="13 14" key="1">
    <citation type="submission" date="2016-11" db="EMBL/GenBank/DDBJ databases">
        <authorList>
            <person name="Jaros S."/>
            <person name="Januszkiewicz K."/>
            <person name="Wedrychowicz H."/>
        </authorList>
    </citation>
    <scope>NUCLEOTIDE SEQUENCE [LARGE SCALE GENOMIC DNA]</scope>
    <source>
        <strain evidence="13 14">DSM 21637</strain>
    </source>
</reference>
<name>A0A1K1V2H5_9GAMM</name>
<protein>
    <submittedName>
        <fullName evidence="13">Cu+-exporting ATPase</fullName>
    </submittedName>
</protein>
<dbReference type="GO" id="GO:0005524">
    <property type="term" value="F:ATP binding"/>
    <property type="evidence" value="ECO:0007669"/>
    <property type="project" value="UniProtKB-UniRule"/>
</dbReference>
<dbReference type="Gene3D" id="3.30.70.100">
    <property type="match status" value="1"/>
</dbReference>
<dbReference type="Proteomes" id="UP000182350">
    <property type="component" value="Unassembled WGS sequence"/>
</dbReference>
<dbReference type="PROSITE" id="PS50846">
    <property type="entry name" value="HMA_2"/>
    <property type="match status" value="1"/>
</dbReference>
<dbReference type="InterPro" id="IPR044492">
    <property type="entry name" value="P_typ_ATPase_HD_dom"/>
</dbReference>
<dbReference type="SUPFAM" id="SSF55008">
    <property type="entry name" value="HMA, heavy metal-associated domain"/>
    <property type="match status" value="1"/>
</dbReference>
<evidence type="ECO:0000256" key="11">
    <source>
        <dbReference type="RuleBase" id="RU362081"/>
    </source>
</evidence>
<keyword evidence="9 11" id="KW-1133">Transmembrane helix</keyword>
<dbReference type="FunFam" id="2.70.150.10:FF:000020">
    <property type="entry name" value="Copper-exporting P-type ATPase A"/>
    <property type="match status" value="1"/>
</dbReference>
<keyword evidence="6 11" id="KW-0547">Nucleotide-binding</keyword>
<dbReference type="SFLD" id="SFLDG00002">
    <property type="entry name" value="C1.7:_P-type_atpase_like"/>
    <property type="match status" value="1"/>
</dbReference>
<dbReference type="PRINTS" id="PR00120">
    <property type="entry name" value="HATPASE"/>
</dbReference>
<dbReference type="InterPro" id="IPR059000">
    <property type="entry name" value="ATPase_P-type_domA"/>
</dbReference>
<evidence type="ECO:0000256" key="1">
    <source>
        <dbReference type="ARBA" id="ARBA00004651"/>
    </source>
</evidence>
<dbReference type="InterPro" id="IPR018303">
    <property type="entry name" value="ATPase_P-typ_P_site"/>
</dbReference>
<dbReference type="PROSITE" id="PS00154">
    <property type="entry name" value="ATPASE_E1_E2"/>
    <property type="match status" value="1"/>
</dbReference>
<dbReference type="SUPFAM" id="SSF81665">
    <property type="entry name" value="Calcium ATPase, transmembrane domain M"/>
    <property type="match status" value="1"/>
</dbReference>
<feature type="transmembrane region" description="Helical" evidence="11">
    <location>
        <begin position="732"/>
        <end position="751"/>
    </location>
</feature>
<keyword evidence="4 11" id="KW-0812">Transmembrane</keyword>
<dbReference type="Gene3D" id="2.70.150.10">
    <property type="entry name" value="Calcium-transporting ATPase, cytoplasmic transduction domain A"/>
    <property type="match status" value="1"/>
</dbReference>
<dbReference type="CDD" id="cd00371">
    <property type="entry name" value="HMA"/>
    <property type="match status" value="1"/>
</dbReference>
<feature type="transmembrane region" description="Helical" evidence="11">
    <location>
        <begin position="132"/>
        <end position="151"/>
    </location>
</feature>
<dbReference type="PRINTS" id="PR00119">
    <property type="entry name" value="CATATPASE"/>
</dbReference>
<evidence type="ECO:0000256" key="8">
    <source>
        <dbReference type="ARBA" id="ARBA00022967"/>
    </source>
</evidence>
<dbReference type="SUPFAM" id="SSF81653">
    <property type="entry name" value="Calcium ATPase, transduction domain A"/>
    <property type="match status" value="1"/>
</dbReference>
<dbReference type="InterPro" id="IPR023298">
    <property type="entry name" value="ATPase_P-typ_TM_dom_sf"/>
</dbReference>
<dbReference type="InterPro" id="IPR036412">
    <property type="entry name" value="HAD-like_sf"/>
</dbReference>
<organism evidence="13 14">
    <name type="scientific">Marinospirillum alkaliphilum DSM 21637</name>
    <dbReference type="NCBI Taxonomy" id="1122209"/>
    <lineage>
        <taxon>Bacteria</taxon>
        <taxon>Pseudomonadati</taxon>
        <taxon>Pseudomonadota</taxon>
        <taxon>Gammaproteobacteria</taxon>
        <taxon>Oceanospirillales</taxon>
        <taxon>Oceanospirillaceae</taxon>
        <taxon>Marinospirillum</taxon>
    </lineage>
</organism>
<dbReference type="InterPro" id="IPR027256">
    <property type="entry name" value="P-typ_ATPase_IB"/>
</dbReference>
<evidence type="ECO:0000256" key="3">
    <source>
        <dbReference type="ARBA" id="ARBA00022475"/>
    </source>
</evidence>
<dbReference type="Gene3D" id="3.40.50.1000">
    <property type="entry name" value="HAD superfamily/HAD-like"/>
    <property type="match status" value="1"/>
</dbReference>
<dbReference type="Pfam" id="PF00122">
    <property type="entry name" value="E1-E2_ATPase"/>
    <property type="match status" value="1"/>
</dbReference>
<gene>
    <name evidence="13" type="ORF">SAMN02745752_00744</name>
</gene>
<dbReference type="CDD" id="cd02094">
    <property type="entry name" value="P-type_ATPase_Cu-like"/>
    <property type="match status" value="1"/>
</dbReference>
<dbReference type="SFLD" id="SFLDS00003">
    <property type="entry name" value="Haloacid_Dehalogenase"/>
    <property type="match status" value="1"/>
</dbReference>
<feature type="transmembrane region" description="Helical" evidence="11">
    <location>
        <begin position="348"/>
        <end position="366"/>
    </location>
</feature>
<evidence type="ECO:0000313" key="14">
    <source>
        <dbReference type="Proteomes" id="UP000182350"/>
    </source>
</evidence>
<dbReference type="Pfam" id="PF00702">
    <property type="entry name" value="Hydrolase"/>
    <property type="match status" value="1"/>
</dbReference>
<accession>A0A1K1V2H5</accession>
<dbReference type="GO" id="GO:0005507">
    <property type="term" value="F:copper ion binding"/>
    <property type="evidence" value="ECO:0007669"/>
    <property type="project" value="TreeGrafter"/>
</dbReference>
<dbReference type="PANTHER" id="PTHR43520:SF8">
    <property type="entry name" value="P-TYPE CU(+) TRANSPORTER"/>
    <property type="match status" value="1"/>
</dbReference>
<dbReference type="Pfam" id="PF00403">
    <property type="entry name" value="HMA"/>
    <property type="match status" value="1"/>
</dbReference>
<feature type="transmembrane region" description="Helical" evidence="11">
    <location>
        <begin position="163"/>
        <end position="180"/>
    </location>
</feature>
<dbReference type="SFLD" id="SFLDF00027">
    <property type="entry name" value="p-type_atpase"/>
    <property type="match status" value="1"/>
</dbReference>
<dbReference type="GO" id="GO:0060003">
    <property type="term" value="P:copper ion export"/>
    <property type="evidence" value="ECO:0007669"/>
    <property type="project" value="UniProtKB-ARBA"/>
</dbReference>
<dbReference type="NCBIfam" id="TIGR01494">
    <property type="entry name" value="ATPase_P-type"/>
    <property type="match status" value="2"/>
</dbReference>
<evidence type="ECO:0000256" key="2">
    <source>
        <dbReference type="ARBA" id="ARBA00006024"/>
    </source>
</evidence>
<dbReference type="GO" id="GO:0055070">
    <property type="term" value="P:copper ion homeostasis"/>
    <property type="evidence" value="ECO:0007669"/>
    <property type="project" value="TreeGrafter"/>
</dbReference>
<comment type="subcellular location">
    <subcellularLocation>
        <location evidence="1">Cell membrane</location>
        <topology evidence="1">Multi-pass membrane protein</topology>
    </subcellularLocation>
</comment>
<sequence length="763" mass="81794">MKKQHQSPVTEPVIELIVPGMGSDHCAGIVRKTLQRLDGVEVLDTNIARHLVRVVVKSGDIDQALLRTAVEGAGYDVASVRAEDGEAEQSDEEIEADYLLQARRRLWIAGIPASLIMLLMLPHMFWQPLPGYLLIVALLAFPVVFLGGGAATHRASWRSLKNGTFNMDVLISLGSLPPYLLGLLGFFFPMTSFVEMAATIMTFHLLGRYLEALAKGRASQAIKKLLHLGAKTAWVERNGKEVEVAVKELQPGDIMVVRPGDKVPTDGEVIEGESHLDESLATGESLPVYKALGDSVLGATLNKEGRLRVRATRVGKDTFLSQVVKLIDQAQGTRVPIQEFADRMTGRFVPLVILVALLSMFGWWLFADLMRPVLYWGEGFLPWVNAEASSPVLGLLAAIAVLVIACPCALGLATPTALMVGSGIGAERGILIRSGEAIQTFKDIQVMVLDKTGTITRGEPRLTELKAAEGVDENQLLHLAASVEKASEHPIARAIVNAAEEKEMSMTSVQSFQSTGARGVSGEVEGRKILIGNYRLLEESDVQGLAAMQEAMLQLESRGRTVILLAADGQLLGLLAVADTLKEESFAAIEGMHQMGLRVVMLTGDNQRAAQAVADEVGIDEVYAEVLPEDKVRIVRELQEKYGQVVAMVGDGINDAAALSQANVGIAIGAGADVAIEAADVTLVKGELTGVVEAMRLSKATFRKIVQNLVWASIYNLAAVPIAALALLHPMIGVIAMTASSLSVIGNSMLLKRNFKPVAGGGL</sequence>
<dbReference type="OrthoDB" id="9814270at2"/>
<dbReference type="AlphaFoldDB" id="A0A1K1V2H5"/>
<dbReference type="STRING" id="1122209.SAMN02745752_00744"/>
<dbReference type="InterPro" id="IPR023214">
    <property type="entry name" value="HAD_sf"/>
</dbReference>
<dbReference type="InterPro" id="IPR001757">
    <property type="entry name" value="P_typ_ATPase"/>
</dbReference>
<dbReference type="GO" id="GO:0043682">
    <property type="term" value="F:P-type divalent copper transporter activity"/>
    <property type="evidence" value="ECO:0007669"/>
    <property type="project" value="TreeGrafter"/>
</dbReference>
<feature type="transmembrane region" description="Helical" evidence="11">
    <location>
        <begin position="392"/>
        <end position="413"/>
    </location>
</feature>
<dbReference type="InterPro" id="IPR006121">
    <property type="entry name" value="HMA_dom"/>
</dbReference>
<dbReference type="EMBL" id="FPJW01000002">
    <property type="protein sequence ID" value="SFX19295.1"/>
    <property type="molecule type" value="Genomic_DNA"/>
</dbReference>
<dbReference type="GO" id="GO:0005886">
    <property type="term" value="C:plasma membrane"/>
    <property type="evidence" value="ECO:0007669"/>
    <property type="project" value="UniProtKB-SubCell"/>
</dbReference>
<dbReference type="NCBIfam" id="TIGR01525">
    <property type="entry name" value="ATPase-IB_hvy"/>
    <property type="match status" value="1"/>
</dbReference>